<evidence type="ECO:0000256" key="7">
    <source>
        <dbReference type="ARBA" id="ARBA00023180"/>
    </source>
</evidence>
<dbReference type="InterPro" id="IPR029070">
    <property type="entry name" value="Chitinase_insertion_sf"/>
</dbReference>
<dbReference type="PROSITE" id="PS51910">
    <property type="entry name" value="GH18_2"/>
    <property type="match status" value="1"/>
</dbReference>
<dbReference type="InterPro" id="IPR011583">
    <property type="entry name" value="Chitinase_II/V-like_cat"/>
</dbReference>
<keyword evidence="4" id="KW-0964">Secreted</keyword>
<dbReference type="PANTHER" id="PTHR11177:SF235">
    <property type="entry name" value="CHITINASE-LIKE PROTEIN IDGF1-RELATED"/>
    <property type="match status" value="1"/>
</dbReference>
<keyword evidence="5 8" id="KW-0732">Signal</keyword>
<evidence type="ECO:0000256" key="2">
    <source>
        <dbReference type="ARBA" id="ARBA00006606"/>
    </source>
</evidence>
<dbReference type="VEuPathDB" id="VectorBase:MDOMA2_017215"/>
<accession>A0A1I8M6Y6</accession>
<keyword evidence="6" id="KW-1015">Disulfide bond</keyword>
<evidence type="ECO:0000256" key="5">
    <source>
        <dbReference type="ARBA" id="ARBA00022729"/>
    </source>
</evidence>
<dbReference type="InterPro" id="IPR001223">
    <property type="entry name" value="Glyco_hydro18_cat"/>
</dbReference>
<comment type="similarity">
    <text evidence="2">Belongs to the glycosyl hydrolase 18 family. IDGF subfamily.</text>
</comment>
<dbReference type="STRING" id="7370.A0A1I8M6Y6"/>
<protein>
    <recommendedName>
        <fullName evidence="9">GH18 domain-containing protein</fullName>
    </recommendedName>
</protein>
<dbReference type="eggNOG" id="KOG2806">
    <property type="taxonomic scope" value="Eukaryota"/>
</dbReference>
<dbReference type="EnsemblMetazoa" id="MDOA001883-RA">
    <property type="protein sequence ID" value="MDOA001883-PA"/>
    <property type="gene ID" value="MDOA001883"/>
</dbReference>
<gene>
    <name evidence="10" type="primary">101889717</name>
</gene>
<dbReference type="SMART" id="SM00636">
    <property type="entry name" value="Glyco_18"/>
    <property type="match status" value="1"/>
</dbReference>
<evidence type="ECO:0000256" key="3">
    <source>
        <dbReference type="ARBA" id="ARBA00022473"/>
    </source>
</evidence>
<dbReference type="SUPFAM" id="SSF54556">
    <property type="entry name" value="Chitinase insertion domain"/>
    <property type="match status" value="1"/>
</dbReference>
<dbReference type="Gene3D" id="3.20.20.80">
    <property type="entry name" value="Glycosidases"/>
    <property type="match status" value="1"/>
</dbReference>
<dbReference type="Pfam" id="PF00704">
    <property type="entry name" value="Glyco_hydro_18"/>
    <property type="match status" value="1"/>
</dbReference>
<evidence type="ECO:0000256" key="4">
    <source>
        <dbReference type="ARBA" id="ARBA00022525"/>
    </source>
</evidence>
<dbReference type="GO" id="GO:0005975">
    <property type="term" value="P:carbohydrate metabolic process"/>
    <property type="evidence" value="ECO:0007669"/>
    <property type="project" value="InterPro"/>
</dbReference>
<dbReference type="GO" id="GO:0005576">
    <property type="term" value="C:extracellular region"/>
    <property type="evidence" value="ECO:0007669"/>
    <property type="project" value="UniProtKB-SubCell"/>
</dbReference>
<feature type="domain" description="GH18" evidence="9">
    <location>
        <begin position="23"/>
        <end position="429"/>
    </location>
</feature>
<evidence type="ECO:0000313" key="10">
    <source>
        <dbReference type="EnsemblMetazoa" id="MDOA001883-PA"/>
    </source>
</evidence>
<evidence type="ECO:0000259" key="9">
    <source>
        <dbReference type="PROSITE" id="PS51910"/>
    </source>
</evidence>
<evidence type="ECO:0000256" key="8">
    <source>
        <dbReference type="SAM" id="SignalP"/>
    </source>
</evidence>
<dbReference type="PANTHER" id="PTHR11177">
    <property type="entry name" value="CHITINASE"/>
    <property type="match status" value="1"/>
</dbReference>
<dbReference type="InterPro" id="IPR050314">
    <property type="entry name" value="Glycosyl_Hydrlase_18"/>
</dbReference>
<feature type="signal peptide" evidence="8">
    <location>
        <begin position="1"/>
        <end position="20"/>
    </location>
</feature>
<dbReference type="AlphaFoldDB" id="A0A1I8M6Y6"/>
<dbReference type="GO" id="GO:0004568">
    <property type="term" value="F:chitinase activity"/>
    <property type="evidence" value="ECO:0007669"/>
    <property type="project" value="TreeGrafter"/>
</dbReference>
<dbReference type="VEuPathDB" id="VectorBase:MDOA001883"/>
<evidence type="ECO:0000256" key="1">
    <source>
        <dbReference type="ARBA" id="ARBA00004613"/>
    </source>
</evidence>
<keyword evidence="3" id="KW-0217">Developmental protein</keyword>
<dbReference type="GO" id="GO:0008061">
    <property type="term" value="F:chitin binding"/>
    <property type="evidence" value="ECO:0007669"/>
    <property type="project" value="InterPro"/>
</dbReference>
<organism evidence="10">
    <name type="scientific">Musca domestica</name>
    <name type="common">House fly</name>
    <dbReference type="NCBI Taxonomy" id="7370"/>
    <lineage>
        <taxon>Eukaryota</taxon>
        <taxon>Metazoa</taxon>
        <taxon>Ecdysozoa</taxon>
        <taxon>Arthropoda</taxon>
        <taxon>Hexapoda</taxon>
        <taxon>Insecta</taxon>
        <taxon>Pterygota</taxon>
        <taxon>Neoptera</taxon>
        <taxon>Endopterygota</taxon>
        <taxon>Diptera</taxon>
        <taxon>Brachycera</taxon>
        <taxon>Muscomorpha</taxon>
        <taxon>Muscoidea</taxon>
        <taxon>Muscidae</taxon>
        <taxon>Musca</taxon>
    </lineage>
</organism>
<proteinExistence type="inferred from homology"/>
<dbReference type="FunFam" id="3.20.20.80:FF:000071">
    <property type="entry name" value="Imaginal disc growth factor"/>
    <property type="match status" value="1"/>
</dbReference>
<name>A0A1I8M6Y6_MUSDO</name>
<evidence type="ECO:0000256" key="6">
    <source>
        <dbReference type="ARBA" id="ARBA00023157"/>
    </source>
</evidence>
<dbReference type="GO" id="GO:0006032">
    <property type="term" value="P:chitin catabolic process"/>
    <property type="evidence" value="ECO:0007669"/>
    <property type="project" value="TreeGrafter"/>
</dbReference>
<dbReference type="SUPFAM" id="SSF51445">
    <property type="entry name" value="(Trans)glycosidases"/>
    <property type="match status" value="1"/>
</dbReference>
<dbReference type="InterPro" id="IPR017853">
    <property type="entry name" value="GH"/>
</dbReference>
<keyword evidence="7" id="KW-0325">Glycoprotein</keyword>
<sequence length="429" mass="47897">MKLLIVLGAVLLALNQLVVAKTHNVICYYDTSSITRIGAANFTSKDLEISLQLCTHVVYGYAAIRRSTYEIVPGDKRQLPLFQQVNVLKKRYPNVKFLLSMGGNADKRNPHKYMELLENNRDQKRGFINSVLGFLRNYQFDGLDLAYQLPEEKPILDESLLKRVFSAAKEKVSSNLDKNKVPTKVVSVAERRMQFTQLIGDLKQAMRGSNLLLSLTVLPNVNSSLYFNVPVIMGNLDFVTLATFDYSTPQRTPKQADYLAPLQALPPNKLRNPQANVDAQIRYWLGQGASSAQLNMGIAGHGRTWQFKKLLKSDKMPIRSSLDGPAAADANVRKTGMMAWPDVCTKVKQMTKYEDKISGNYAYNAPQVKGSTGLLITYENVASIAEKATYVKSHKLGGMALFDLSLDDVHGVCNGEKFPLLKTIRNKLI</sequence>
<feature type="chain" id="PRO_5044559941" description="GH18 domain-containing protein" evidence="8">
    <location>
        <begin position="21"/>
        <end position="429"/>
    </location>
</feature>
<dbReference type="Gene3D" id="3.10.50.10">
    <property type="match status" value="1"/>
</dbReference>
<comment type="subcellular location">
    <subcellularLocation>
        <location evidence="1">Secreted</location>
    </subcellularLocation>
</comment>
<reference evidence="10" key="1">
    <citation type="submission" date="2020-05" db="UniProtKB">
        <authorList>
            <consortium name="EnsemblMetazoa"/>
        </authorList>
    </citation>
    <scope>IDENTIFICATION</scope>
    <source>
        <strain evidence="10">Aabys</strain>
    </source>
</reference>